<dbReference type="InterPro" id="IPR007362">
    <property type="entry name" value="DUF429"/>
</dbReference>
<comment type="caution">
    <text evidence="1">The sequence shown here is derived from an EMBL/GenBank/DDBJ whole genome shotgun (WGS) entry which is preliminary data.</text>
</comment>
<dbReference type="AlphaFoldDB" id="A0ABD5R9W0"/>
<dbReference type="Proteomes" id="UP001596201">
    <property type="component" value="Unassembled WGS sequence"/>
</dbReference>
<evidence type="ECO:0000313" key="2">
    <source>
        <dbReference type="Proteomes" id="UP001596201"/>
    </source>
</evidence>
<dbReference type="RefSeq" id="WP_227228005.1">
    <property type="nucleotide sequence ID" value="NZ_JAJCVJ010000001.1"/>
</dbReference>
<dbReference type="Pfam" id="PF04250">
    <property type="entry name" value="DUF429"/>
    <property type="match status" value="1"/>
</dbReference>
<keyword evidence="2" id="KW-1185">Reference proteome</keyword>
<accession>A0ABD5R9W0</accession>
<dbReference type="EMBL" id="JBHSKX010000001">
    <property type="protein sequence ID" value="MFC5366656.1"/>
    <property type="molecule type" value="Genomic_DNA"/>
</dbReference>
<reference evidence="1 2" key="1">
    <citation type="journal article" date="2019" name="Int. J. Syst. Evol. Microbiol.">
        <title>The Global Catalogue of Microorganisms (GCM) 10K type strain sequencing project: providing services to taxonomists for standard genome sequencing and annotation.</title>
        <authorList>
            <consortium name="The Broad Institute Genomics Platform"/>
            <consortium name="The Broad Institute Genome Sequencing Center for Infectious Disease"/>
            <person name="Wu L."/>
            <person name="Ma J."/>
        </authorList>
    </citation>
    <scope>NUCLEOTIDE SEQUENCE [LARGE SCALE GENOMIC DNA]</scope>
    <source>
        <strain evidence="1 2">CGMCC 1.12237</strain>
    </source>
</reference>
<evidence type="ECO:0000313" key="1">
    <source>
        <dbReference type="EMBL" id="MFC5366656.1"/>
    </source>
</evidence>
<name>A0ABD5R9W0_9EURY</name>
<protein>
    <submittedName>
        <fullName evidence="1">DUF429 domain-containing protein</fullName>
    </submittedName>
</protein>
<sequence length="252" mass="26873">MAHEAVTVVGVDGCSAGWIAVVRSDGRLDWGVYDSLSAVVADTAPDSLLLDIPIGLPTAGRRACDEAAKERLGSRASTVFYTPARNVLTADTHADASDANREATGYGLSIQAWHLVPKIRAVDTFLRDHPELVGVDDAGEDGPRDPDAAVVRESHPELCFAELNGGGPITEPKSSEEGREARLALLEEVLPESRRLYDEVLAETYRKHVARDDVLDALVLAGVADRPLDSLPVDPPLDAVGLPMEIVAPASR</sequence>
<organism evidence="1 2">
    <name type="scientific">Salinirubrum litoreum</name>
    <dbReference type="NCBI Taxonomy" id="1126234"/>
    <lineage>
        <taxon>Archaea</taxon>
        <taxon>Methanobacteriati</taxon>
        <taxon>Methanobacteriota</taxon>
        <taxon>Stenosarchaea group</taxon>
        <taxon>Halobacteria</taxon>
        <taxon>Halobacteriales</taxon>
        <taxon>Haloferacaceae</taxon>
        <taxon>Salinirubrum</taxon>
    </lineage>
</organism>
<gene>
    <name evidence="1" type="ORF">ACFPJ5_06865</name>
</gene>
<proteinExistence type="predicted"/>